<dbReference type="PANTHER" id="PTHR43479:SF11">
    <property type="entry name" value="ACREF_ENVCD OPERON REPRESSOR-RELATED"/>
    <property type="match status" value="1"/>
</dbReference>
<organism evidence="4 5">
    <name type="scientific">Aequitasia blattaphilus</name>
    <dbReference type="NCBI Taxonomy" id="2949332"/>
    <lineage>
        <taxon>Bacteria</taxon>
        <taxon>Bacillati</taxon>
        <taxon>Bacillota</taxon>
        <taxon>Clostridia</taxon>
        <taxon>Lachnospirales</taxon>
        <taxon>Lachnospiraceae</taxon>
        <taxon>Aequitasia</taxon>
    </lineage>
</organism>
<evidence type="ECO:0000259" key="3">
    <source>
        <dbReference type="PROSITE" id="PS50977"/>
    </source>
</evidence>
<name>A0ABT1EBL8_9FIRM</name>
<dbReference type="PROSITE" id="PS50977">
    <property type="entry name" value="HTH_TETR_2"/>
    <property type="match status" value="1"/>
</dbReference>
<dbReference type="InterPro" id="IPR001647">
    <property type="entry name" value="HTH_TetR"/>
</dbReference>
<dbReference type="Gene3D" id="1.10.357.10">
    <property type="entry name" value="Tetracycline Repressor, domain 2"/>
    <property type="match status" value="1"/>
</dbReference>
<dbReference type="InterPro" id="IPR050624">
    <property type="entry name" value="HTH-type_Tx_Regulator"/>
</dbReference>
<gene>
    <name evidence="4" type="ORF">NK125_12505</name>
</gene>
<dbReference type="Proteomes" id="UP001523566">
    <property type="component" value="Unassembled WGS sequence"/>
</dbReference>
<evidence type="ECO:0000313" key="5">
    <source>
        <dbReference type="Proteomes" id="UP001523566"/>
    </source>
</evidence>
<dbReference type="PANTHER" id="PTHR43479">
    <property type="entry name" value="ACREF/ENVCD OPERON REPRESSOR-RELATED"/>
    <property type="match status" value="1"/>
</dbReference>
<dbReference type="InterPro" id="IPR023772">
    <property type="entry name" value="DNA-bd_HTH_TetR-type_CS"/>
</dbReference>
<reference evidence="4 5" key="1">
    <citation type="journal article" date="2022" name="Genome Biol. Evol.">
        <title>Host diet, physiology and behaviors set the stage for Lachnospiraceae cladogenesis.</title>
        <authorList>
            <person name="Vera-Ponce De Leon A."/>
            <person name="Schneider M."/>
            <person name="Jahnes B.C."/>
            <person name="Sadowski V."/>
            <person name="Camuy-Velez L.A."/>
            <person name="Duan J."/>
            <person name="Sabree Z.L."/>
        </authorList>
    </citation>
    <scope>NUCLEOTIDE SEQUENCE [LARGE SCALE GENOMIC DNA]</scope>
    <source>
        <strain evidence="4 5">PAL113</strain>
    </source>
</reference>
<keyword evidence="1 2" id="KW-0238">DNA-binding</keyword>
<evidence type="ECO:0000256" key="1">
    <source>
        <dbReference type="ARBA" id="ARBA00023125"/>
    </source>
</evidence>
<feature type="DNA-binding region" description="H-T-H motif" evidence="2">
    <location>
        <begin position="34"/>
        <end position="53"/>
    </location>
</feature>
<proteinExistence type="predicted"/>
<dbReference type="InterPro" id="IPR009057">
    <property type="entry name" value="Homeodomain-like_sf"/>
</dbReference>
<accession>A0ABT1EBL8</accession>
<evidence type="ECO:0000313" key="4">
    <source>
        <dbReference type="EMBL" id="MCP1103228.1"/>
    </source>
</evidence>
<dbReference type="RefSeq" id="WP_262066999.1">
    <property type="nucleotide sequence ID" value="NZ_JAMXOD010000020.1"/>
</dbReference>
<feature type="domain" description="HTH tetR-type" evidence="3">
    <location>
        <begin position="11"/>
        <end position="71"/>
    </location>
</feature>
<dbReference type="SUPFAM" id="SSF46689">
    <property type="entry name" value="Homeodomain-like"/>
    <property type="match status" value="1"/>
</dbReference>
<sequence>MPYLFSEEDRKRVREEMLKIGFELIREHGMTHASVEKVTKAAGLGRTTFYNFFPSKEYFVYEIAVSMRMKLMAHFEELLDGRDKLPIAQAQDFFKEIIFNEDSIYQYLTPEDKEKLRAELPPECFLDIDGEANVMNYLFRHMENVRPDLDEHLIGNLLKIMALTQINKAELHTDALNRTLDQLYDLLFSNIFKKEGMQCNL</sequence>
<dbReference type="EMBL" id="JAMZFW010000020">
    <property type="protein sequence ID" value="MCP1103228.1"/>
    <property type="molecule type" value="Genomic_DNA"/>
</dbReference>
<dbReference type="PROSITE" id="PS01081">
    <property type="entry name" value="HTH_TETR_1"/>
    <property type="match status" value="1"/>
</dbReference>
<comment type="caution">
    <text evidence="4">The sequence shown here is derived from an EMBL/GenBank/DDBJ whole genome shotgun (WGS) entry which is preliminary data.</text>
</comment>
<dbReference type="Pfam" id="PF00440">
    <property type="entry name" value="TetR_N"/>
    <property type="match status" value="1"/>
</dbReference>
<protein>
    <submittedName>
        <fullName evidence="4">TetR/AcrR family transcriptional regulator</fullName>
    </submittedName>
</protein>
<evidence type="ECO:0000256" key="2">
    <source>
        <dbReference type="PROSITE-ProRule" id="PRU00335"/>
    </source>
</evidence>
<keyword evidence="5" id="KW-1185">Reference proteome</keyword>